<organism evidence="1 2">
    <name type="scientific">Dubosiella muris</name>
    <dbReference type="NCBI Taxonomy" id="3038133"/>
    <lineage>
        <taxon>Bacteria</taxon>
        <taxon>Bacillati</taxon>
        <taxon>Bacillota</taxon>
        <taxon>Erysipelotrichia</taxon>
        <taxon>Erysipelotrichales</taxon>
        <taxon>Erysipelotrichaceae</taxon>
        <taxon>Dubosiella</taxon>
    </lineage>
</organism>
<evidence type="ECO:0000313" key="2">
    <source>
        <dbReference type="Proteomes" id="UP000308836"/>
    </source>
</evidence>
<dbReference type="EC" id="6.1.1.14" evidence="1"/>
<evidence type="ECO:0000313" key="1">
    <source>
        <dbReference type="EMBL" id="TGY67122.1"/>
    </source>
</evidence>
<accession>A0AC61RAN9</accession>
<sequence length="460" mass="52618">MNEKTFNDVVAHMKNSGFVYQGSEIYGGLANTWDFGPLGVELKNNIKNAWWKRFIQESVHNVGIQSAILMNPNVWVASGHVGGFSDPLMDCKACKSRFRADQLIEETTNGEVNPAGMSNEEMETFIRERGIACPKCGAHDFTSIRQFNLMFKTFQGVLEDAKSTIYLRPETAQGIFVNFKNVQRTMRKKLPFGVGQIGKSFRNEITPGNFIFRTREFEQMELEFFCKPGTDLEWFEYYCNACVGFLKDLGLKEENIRLRAHEQEELAHYSNGTSDIEYNFAHPIGWGELWGIADRTDFDLKAHQDTSKQSLEYFDQETNEKYIPYVIEPSVGVERLLLAVMCEAYTEEKVGENDTRLVLKLHPNLAPYKAAVLPLSKKLSEEAMDVFALLAKNFSTTFDDAQSIGKRYRRQDSIGTPYCVTVDFDTANDGCVTVRDRDTMEQERVAIQDLCEYLRVRTQF</sequence>
<reference evidence="1" key="1">
    <citation type="submission" date="2019-04" db="EMBL/GenBank/DDBJ databases">
        <title>Microbes associate with the intestines of laboratory mice.</title>
        <authorList>
            <person name="Navarre W."/>
            <person name="Wong E."/>
            <person name="Huang K."/>
            <person name="Tropini C."/>
            <person name="Ng K."/>
            <person name="Yu B."/>
        </authorList>
    </citation>
    <scope>NUCLEOTIDE SEQUENCE</scope>
    <source>
        <strain evidence="1">NM09_H32</strain>
    </source>
</reference>
<gene>
    <name evidence="1" type="ORF">E5336_01545</name>
</gene>
<dbReference type="Proteomes" id="UP000308836">
    <property type="component" value="Unassembled WGS sequence"/>
</dbReference>
<proteinExistence type="predicted"/>
<dbReference type="EMBL" id="SRYG01000002">
    <property type="protein sequence ID" value="TGY67122.1"/>
    <property type="molecule type" value="Genomic_DNA"/>
</dbReference>
<keyword evidence="2" id="KW-1185">Reference proteome</keyword>
<keyword evidence="1" id="KW-0436">Ligase</keyword>
<protein>
    <submittedName>
        <fullName evidence="1">Glycine--tRNA ligase</fullName>
        <ecNumber evidence="1">6.1.1.14</ecNumber>
    </submittedName>
</protein>
<comment type="caution">
    <text evidence="1">The sequence shown here is derived from an EMBL/GenBank/DDBJ whole genome shotgun (WGS) entry which is preliminary data.</text>
</comment>
<name>A0AC61RAN9_9FIRM</name>